<protein>
    <recommendedName>
        <fullName evidence="9">Magnesium transporter MgtE</fullName>
    </recommendedName>
</protein>
<comment type="function">
    <text evidence="9">Acts as a magnesium transporter.</text>
</comment>
<keyword evidence="6 9" id="KW-1133">Transmembrane helix</keyword>
<evidence type="ECO:0000256" key="8">
    <source>
        <dbReference type="PROSITE-ProRule" id="PRU00703"/>
    </source>
</evidence>
<evidence type="ECO:0000259" key="10">
    <source>
        <dbReference type="PROSITE" id="PS51371"/>
    </source>
</evidence>
<evidence type="ECO:0000313" key="11">
    <source>
        <dbReference type="EMBL" id="SFK06830.1"/>
    </source>
</evidence>
<comment type="subcellular location">
    <subcellularLocation>
        <location evidence="9">Cell membrane</location>
        <topology evidence="9">Multi-pass membrane protein</topology>
    </subcellularLocation>
    <subcellularLocation>
        <location evidence="1">Membrane</location>
        <topology evidence="1">Multi-pass membrane protein</topology>
    </subcellularLocation>
</comment>
<dbReference type="STRING" id="45496.SAMN04488079_104212"/>
<dbReference type="InterPro" id="IPR036739">
    <property type="entry name" value="SLC41_membr_dom_sf"/>
</dbReference>
<dbReference type="OrthoDB" id="9790355at2"/>
<dbReference type="AlphaFoldDB" id="A0A1I3WHG9"/>
<keyword evidence="3 9" id="KW-0813">Transport</keyword>
<feature type="transmembrane region" description="Helical" evidence="9">
    <location>
        <begin position="414"/>
        <end position="439"/>
    </location>
</feature>
<dbReference type="Pfam" id="PF01769">
    <property type="entry name" value="MgtE"/>
    <property type="match status" value="1"/>
</dbReference>
<evidence type="ECO:0000256" key="1">
    <source>
        <dbReference type="ARBA" id="ARBA00004141"/>
    </source>
</evidence>
<keyword evidence="4 9" id="KW-0812">Transmembrane</keyword>
<organism evidence="11 12">
    <name type="scientific">Methylophaga sulfidovorans</name>
    <dbReference type="NCBI Taxonomy" id="45496"/>
    <lineage>
        <taxon>Bacteria</taxon>
        <taxon>Pseudomonadati</taxon>
        <taxon>Pseudomonadota</taxon>
        <taxon>Gammaproteobacteria</taxon>
        <taxon>Thiotrichales</taxon>
        <taxon>Piscirickettsiaceae</taxon>
        <taxon>Methylophaga</taxon>
    </lineage>
</organism>
<evidence type="ECO:0000256" key="6">
    <source>
        <dbReference type="ARBA" id="ARBA00022989"/>
    </source>
</evidence>
<comment type="subunit">
    <text evidence="9">Homodimer.</text>
</comment>
<keyword evidence="7 9" id="KW-0472">Membrane</keyword>
<gene>
    <name evidence="11" type="ORF">SAMN04488079_104212</name>
</gene>
<comment type="caution">
    <text evidence="9">Lacks conserved residue(s) required for the propagation of feature annotation.</text>
</comment>
<keyword evidence="9" id="KW-0479">Metal-binding</keyword>
<dbReference type="InterPro" id="IPR006667">
    <property type="entry name" value="SLC41_membr_dom"/>
</dbReference>
<feature type="domain" description="CBS" evidence="10">
    <location>
        <begin position="230"/>
        <end position="286"/>
    </location>
</feature>
<evidence type="ECO:0000256" key="7">
    <source>
        <dbReference type="ARBA" id="ARBA00023136"/>
    </source>
</evidence>
<dbReference type="EMBL" id="FOSH01000004">
    <property type="protein sequence ID" value="SFK06830.1"/>
    <property type="molecule type" value="Genomic_DNA"/>
</dbReference>
<evidence type="ECO:0000256" key="2">
    <source>
        <dbReference type="ARBA" id="ARBA00009749"/>
    </source>
</evidence>
<dbReference type="Proteomes" id="UP000198924">
    <property type="component" value="Unassembled WGS sequence"/>
</dbReference>
<dbReference type="Pfam" id="PF03448">
    <property type="entry name" value="MgtE_N"/>
    <property type="match status" value="1"/>
</dbReference>
<feature type="transmembrane region" description="Helical" evidence="9">
    <location>
        <begin position="312"/>
        <end position="329"/>
    </location>
</feature>
<reference evidence="12" key="1">
    <citation type="submission" date="2016-10" db="EMBL/GenBank/DDBJ databases">
        <authorList>
            <person name="Varghese N."/>
            <person name="Submissions S."/>
        </authorList>
    </citation>
    <scope>NUCLEOTIDE SEQUENCE [LARGE SCALE GENOMIC DNA]</scope>
    <source>
        <strain evidence="12">DSM 11578</strain>
    </source>
</reference>
<dbReference type="Gene3D" id="1.10.357.20">
    <property type="entry name" value="SLC41 divalent cation transporters, integral membrane domain"/>
    <property type="match status" value="1"/>
</dbReference>
<feature type="transmembrane region" description="Helical" evidence="9">
    <location>
        <begin position="386"/>
        <end position="408"/>
    </location>
</feature>
<dbReference type="SUPFAM" id="SSF161093">
    <property type="entry name" value="MgtE membrane domain-like"/>
    <property type="match status" value="1"/>
</dbReference>
<dbReference type="InterPro" id="IPR006669">
    <property type="entry name" value="MgtE_transporter"/>
</dbReference>
<dbReference type="Pfam" id="PF00571">
    <property type="entry name" value="CBS"/>
    <property type="match status" value="1"/>
</dbReference>
<dbReference type="RefSeq" id="WP_091712048.1">
    <property type="nucleotide sequence ID" value="NZ_FOSH01000004.1"/>
</dbReference>
<evidence type="ECO:0000313" key="12">
    <source>
        <dbReference type="Proteomes" id="UP000198924"/>
    </source>
</evidence>
<accession>A0A1I3WHG9</accession>
<dbReference type="PROSITE" id="PS51371">
    <property type="entry name" value="CBS"/>
    <property type="match status" value="1"/>
</dbReference>
<feature type="transmembrane region" description="Helical" evidence="9">
    <location>
        <begin position="451"/>
        <end position="474"/>
    </location>
</feature>
<dbReference type="Gene3D" id="3.10.580.10">
    <property type="entry name" value="CBS-domain"/>
    <property type="match status" value="1"/>
</dbReference>
<evidence type="ECO:0000256" key="9">
    <source>
        <dbReference type="RuleBase" id="RU362011"/>
    </source>
</evidence>
<name>A0A1I3WHG9_9GAMM</name>
<comment type="similarity">
    <text evidence="2 9">Belongs to the SLC41A transporter family.</text>
</comment>
<dbReference type="InterPro" id="IPR000644">
    <property type="entry name" value="CBS_dom"/>
</dbReference>
<dbReference type="InterPro" id="IPR046342">
    <property type="entry name" value="CBS_dom_sf"/>
</dbReference>
<dbReference type="InterPro" id="IPR038076">
    <property type="entry name" value="MgtE_N_sf"/>
</dbReference>
<evidence type="ECO:0000256" key="5">
    <source>
        <dbReference type="ARBA" id="ARBA00022842"/>
    </source>
</evidence>
<dbReference type="SUPFAM" id="SSF54631">
    <property type="entry name" value="CBS-domain pair"/>
    <property type="match status" value="1"/>
</dbReference>
<sequence length="476" mass="53257">MQQLKQTEHIYHLIYDLLNRQELVENLTIRQENKSKQALVEQLTVKQYQGEIQQLLNRLHPYDIANLLEQLPPIQRSFIWHLLDTEHMGAVLLELSDSLRQSLLTELNPTDLIRAASHLDTDEIADLMQELPDDVGHSVLSSLPEQQRENVQSTLLFPEESVGAWMEYDFTVVFDHQTLDQVLRELREKGKLPDESGFILVINSAGLFQGLLLVSDLLIKSGELRVADSMLKQVHIFHTTDSADEAARDFERYELLVAPVINAHQKLVGVLRVSSLMDLLEEQSQRQFLAQAGLSKEENLFDPMMKSAKNRWPWIALNLLIVLIASRVIDQFQTTISSMVALAALLPITANIGGNTGNQVVALVIRGLALKQLDANNLRRLYIKEFSVAAVNGLIWGSLTGLLTLFLYQNLGLAFVMMLAMSVTMVLAALIGVSIPLILKKLKQDPVLGSSIITTGMTDTLGFLIFLSLASLLLPS</sequence>
<dbReference type="GO" id="GO:0005886">
    <property type="term" value="C:plasma membrane"/>
    <property type="evidence" value="ECO:0007669"/>
    <property type="project" value="UniProtKB-SubCell"/>
</dbReference>
<dbReference type="NCBIfam" id="TIGR00400">
    <property type="entry name" value="mgtE"/>
    <property type="match status" value="1"/>
</dbReference>
<keyword evidence="12" id="KW-1185">Reference proteome</keyword>
<dbReference type="GO" id="GO:0015095">
    <property type="term" value="F:magnesium ion transmembrane transporter activity"/>
    <property type="evidence" value="ECO:0007669"/>
    <property type="project" value="UniProtKB-UniRule"/>
</dbReference>
<keyword evidence="5 9" id="KW-0460">Magnesium</keyword>
<dbReference type="InterPro" id="IPR006668">
    <property type="entry name" value="Mg_transptr_MgtE_intracell_dom"/>
</dbReference>
<proteinExistence type="inferred from homology"/>
<evidence type="ECO:0000256" key="4">
    <source>
        <dbReference type="ARBA" id="ARBA00022692"/>
    </source>
</evidence>
<dbReference type="Gene3D" id="1.25.60.10">
    <property type="entry name" value="MgtE N-terminal domain-like"/>
    <property type="match status" value="1"/>
</dbReference>
<keyword evidence="8" id="KW-0129">CBS domain</keyword>
<dbReference type="PANTHER" id="PTHR43773:SF1">
    <property type="entry name" value="MAGNESIUM TRANSPORTER MGTE"/>
    <property type="match status" value="1"/>
</dbReference>
<dbReference type="SMART" id="SM00924">
    <property type="entry name" value="MgtE_N"/>
    <property type="match status" value="1"/>
</dbReference>
<dbReference type="GO" id="GO:0046872">
    <property type="term" value="F:metal ion binding"/>
    <property type="evidence" value="ECO:0007669"/>
    <property type="project" value="UniProtKB-KW"/>
</dbReference>
<evidence type="ECO:0000256" key="3">
    <source>
        <dbReference type="ARBA" id="ARBA00022448"/>
    </source>
</evidence>
<dbReference type="SUPFAM" id="SSF158791">
    <property type="entry name" value="MgtE N-terminal domain-like"/>
    <property type="match status" value="1"/>
</dbReference>
<dbReference type="PANTHER" id="PTHR43773">
    <property type="entry name" value="MAGNESIUM TRANSPORTER MGTE"/>
    <property type="match status" value="1"/>
</dbReference>
<keyword evidence="9" id="KW-1003">Cell membrane</keyword>